<feature type="transmembrane region" description="Helical" evidence="1">
    <location>
        <begin position="101"/>
        <end position="123"/>
    </location>
</feature>
<feature type="transmembrane region" description="Helical" evidence="1">
    <location>
        <begin position="6"/>
        <end position="22"/>
    </location>
</feature>
<name>A0A317CDG7_9GAMM</name>
<sequence>MSTSTFFALGLVIAIGVIIEALSLQKNEGRFTKLFIFTTIFEFVWVLVCVYALFTISFPSWSIIIPAGYISYFVVATWHTRGMTEGIESIDDLKTIQAPTGMVKISLLAGVILFILNCMALTLI</sequence>
<dbReference type="EMBL" id="QGKL01000029">
    <property type="protein sequence ID" value="PWQ96151.1"/>
    <property type="molecule type" value="Genomic_DNA"/>
</dbReference>
<comment type="caution">
    <text evidence="2">The sequence shown here is derived from an EMBL/GenBank/DDBJ whole genome shotgun (WGS) entry which is preliminary data.</text>
</comment>
<accession>A0A317CDG7</accession>
<evidence type="ECO:0000256" key="1">
    <source>
        <dbReference type="SAM" id="Phobius"/>
    </source>
</evidence>
<keyword evidence="3" id="KW-1185">Reference proteome</keyword>
<gene>
    <name evidence="2" type="ORF">DKT75_09140</name>
</gene>
<organism evidence="2 3">
    <name type="scientific">Leucothrix arctica</name>
    <dbReference type="NCBI Taxonomy" id="1481894"/>
    <lineage>
        <taxon>Bacteria</taxon>
        <taxon>Pseudomonadati</taxon>
        <taxon>Pseudomonadota</taxon>
        <taxon>Gammaproteobacteria</taxon>
        <taxon>Thiotrichales</taxon>
        <taxon>Thiotrichaceae</taxon>
        <taxon>Leucothrix</taxon>
    </lineage>
</organism>
<protein>
    <submittedName>
        <fullName evidence="2">Uncharacterized protein</fullName>
    </submittedName>
</protein>
<dbReference type="AlphaFoldDB" id="A0A317CDG7"/>
<keyword evidence="1" id="KW-0472">Membrane</keyword>
<reference evidence="2 3" key="1">
    <citation type="submission" date="2018-05" db="EMBL/GenBank/DDBJ databases">
        <title>Leucothrix arctica sp. nov., isolated from Arctic seawater.</title>
        <authorList>
            <person name="Choi A."/>
            <person name="Baek K."/>
        </authorList>
    </citation>
    <scope>NUCLEOTIDE SEQUENCE [LARGE SCALE GENOMIC DNA]</scope>
    <source>
        <strain evidence="2 3">IMCC9719</strain>
    </source>
</reference>
<evidence type="ECO:0000313" key="3">
    <source>
        <dbReference type="Proteomes" id="UP000245506"/>
    </source>
</evidence>
<evidence type="ECO:0000313" key="2">
    <source>
        <dbReference type="EMBL" id="PWQ96151.1"/>
    </source>
</evidence>
<proteinExistence type="predicted"/>
<dbReference type="Proteomes" id="UP000245506">
    <property type="component" value="Unassembled WGS sequence"/>
</dbReference>
<dbReference type="RefSeq" id="WP_109823123.1">
    <property type="nucleotide sequence ID" value="NZ_QGKL01000029.1"/>
</dbReference>
<feature type="transmembrane region" description="Helical" evidence="1">
    <location>
        <begin position="34"/>
        <end position="54"/>
    </location>
</feature>
<feature type="transmembrane region" description="Helical" evidence="1">
    <location>
        <begin position="60"/>
        <end position="80"/>
    </location>
</feature>
<keyword evidence="1" id="KW-1133">Transmembrane helix</keyword>
<keyword evidence="1" id="KW-0812">Transmembrane</keyword>